<accession>A0A5J9TRN0</accession>
<protein>
    <submittedName>
        <fullName evidence="2">Uncharacterized protein</fullName>
    </submittedName>
</protein>
<comment type="caution">
    <text evidence="2">The sequence shown here is derived from an EMBL/GenBank/DDBJ whole genome shotgun (WGS) entry which is preliminary data.</text>
</comment>
<dbReference type="EMBL" id="RWGY01000034">
    <property type="protein sequence ID" value="TVU13538.1"/>
    <property type="molecule type" value="Genomic_DNA"/>
</dbReference>
<feature type="non-terminal residue" evidence="2">
    <location>
        <position position="1"/>
    </location>
</feature>
<dbReference type="Proteomes" id="UP000324897">
    <property type="component" value="Unassembled WGS sequence"/>
</dbReference>
<sequence>MKPPAFSPLPCVARPSLKNFDANRWVPPRDFHPPHSVIDKKTSTGILGSLALPVAAAAALCPSQGAGALGSLASAATAVSSAAPPPLDPAVRTWPASPPFPTLILTGAAIVEPAFVVVAVREVAPCLAAVFTPFVVHQLRLAVLLQKRGWPPRPQEEDHAGGDFEDEAQGLAPPQSMRKRVASQLLRWPR</sequence>
<evidence type="ECO:0000313" key="2">
    <source>
        <dbReference type="EMBL" id="TVU13538.1"/>
    </source>
</evidence>
<feature type="region of interest" description="Disordered" evidence="1">
    <location>
        <begin position="150"/>
        <end position="190"/>
    </location>
</feature>
<gene>
    <name evidence="2" type="ORF">EJB05_40598</name>
</gene>
<proteinExistence type="predicted"/>
<keyword evidence="3" id="KW-1185">Reference proteome</keyword>
<evidence type="ECO:0000256" key="1">
    <source>
        <dbReference type="SAM" id="MobiDB-lite"/>
    </source>
</evidence>
<reference evidence="2 3" key="1">
    <citation type="journal article" date="2019" name="Sci. Rep.">
        <title>A high-quality genome of Eragrostis curvula grass provides insights into Poaceae evolution and supports new strategies to enhance forage quality.</title>
        <authorList>
            <person name="Carballo J."/>
            <person name="Santos B.A.C.M."/>
            <person name="Zappacosta D."/>
            <person name="Garbus I."/>
            <person name="Selva J.P."/>
            <person name="Gallo C.A."/>
            <person name="Diaz A."/>
            <person name="Albertini E."/>
            <person name="Caccamo M."/>
            <person name="Echenique V."/>
        </authorList>
    </citation>
    <scope>NUCLEOTIDE SEQUENCE [LARGE SCALE GENOMIC DNA]</scope>
    <source>
        <strain evidence="3">cv. Victoria</strain>
        <tissue evidence="2">Leaf</tissue>
    </source>
</reference>
<organism evidence="2 3">
    <name type="scientific">Eragrostis curvula</name>
    <name type="common">weeping love grass</name>
    <dbReference type="NCBI Taxonomy" id="38414"/>
    <lineage>
        <taxon>Eukaryota</taxon>
        <taxon>Viridiplantae</taxon>
        <taxon>Streptophyta</taxon>
        <taxon>Embryophyta</taxon>
        <taxon>Tracheophyta</taxon>
        <taxon>Spermatophyta</taxon>
        <taxon>Magnoliopsida</taxon>
        <taxon>Liliopsida</taxon>
        <taxon>Poales</taxon>
        <taxon>Poaceae</taxon>
        <taxon>PACMAD clade</taxon>
        <taxon>Chloridoideae</taxon>
        <taxon>Eragrostideae</taxon>
        <taxon>Eragrostidinae</taxon>
        <taxon>Eragrostis</taxon>
    </lineage>
</organism>
<name>A0A5J9TRN0_9POAL</name>
<evidence type="ECO:0000313" key="3">
    <source>
        <dbReference type="Proteomes" id="UP000324897"/>
    </source>
</evidence>
<dbReference type="Gramene" id="TVU13538">
    <property type="protein sequence ID" value="TVU13538"/>
    <property type="gene ID" value="EJB05_40598"/>
</dbReference>
<dbReference type="AlphaFoldDB" id="A0A5J9TRN0"/>